<dbReference type="RefSeq" id="WP_117897209.1">
    <property type="nucleotide sequence ID" value="NZ_DAWBXX010000262.1"/>
</dbReference>
<feature type="transmembrane region" description="Helical" evidence="1">
    <location>
        <begin position="73"/>
        <end position="93"/>
    </location>
</feature>
<name>A0AAW5KIC6_9FIRM</name>
<gene>
    <name evidence="2" type="ORF">NE632_03275</name>
</gene>
<feature type="transmembrane region" description="Helical" evidence="1">
    <location>
        <begin position="12"/>
        <end position="33"/>
    </location>
</feature>
<keyword evidence="1" id="KW-1133">Transmembrane helix</keyword>
<comment type="caution">
    <text evidence="2">The sequence shown here is derived from an EMBL/GenBank/DDBJ whole genome shotgun (WGS) entry which is preliminary data.</text>
</comment>
<evidence type="ECO:0000313" key="3">
    <source>
        <dbReference type="Proteomes" id="UP001206236"/>
    </source>
</evidence>
<feature type="transmembrane region" description="Helical" evidence="1">
    <location>
        <begin position="39"/>
        <end position="61"/>
    </location>
</feature>
<evidence type="ECO:0000256" key="1">
    <source>
        <dbReference type="SAM" id="Phobius"/>
    </source>
</evidence>
<dbReference type="Proteomes" id="UP001206236">
    <property type="component" value="Unassembled WGS sequence"/>
</dbReference>
<evidence type="ECO:0000313" key="2">
    <source>
        <dbReference type="EMBL" id="MCQ5152318.1"/>
    </source>
</evidence>
<keyword evidence="1" id="KW-0472">Membrane</keyword>
<sequence>MSILLLPFKIVFLIVAFILKGVLYLLAFILNFISEVLVALQYILGSVFVLVAIGGTIVLVRNIQNGSLTGLQGGVLIGFLWLISMAFSMMFYLSSAAADLFESIGDWLGDTALGFFY</sequence>
<organism evidence="2 3">
    <name type="scientific">Ruminococcus bicirculans</name>
    <name type="common">ex Wegman et al. 2014</name>
    <dbReference type="NCBI Taxonomy" id="1160721"/>
    <lineage>
        <taxon>Bacteria</taxon>
        <taxon>Bacillati</taxon>
        <taxon>Bacillota</taxon>
        <taxon>Clostridia</taxon>
        <taxon>Eubacteriales</taxon>
        <taxon>Oscillospiraceae</taxon>
        <taxon>Ruminococcus</taxon>
    </lineage>
</organism>
<proteinExistence type="predicted"/>
<reference evidence="2" key="1">
    <citation type="submission" date="2022-06" db="EMBL/GenBank/DDBJ databases">
        <title>Isolation of gut microbiota from human fecal samples.</title>
        <authorList>
            <person name="Pamer E.G."/>
            <person name="Barat B."/>
            <person name="Waligurski E."/>
            <person name="Medina S."/>
            <person name="Paddock L."/>
            <person name="Mostad J."/>
        </authorList>
    </citation>
    <scope>NUCLEOTIDE SEQUENCE</scope>
    <source>
        <strain evidence="2">DFI.5.57</strain>
    </source>
</reference>
<keyword evidence="1" id="KW-0812">Transmembrane</keyword>
<dbReference type="EMBL" id="JANGCN010000004">
    <property type="protein sequence ID" value="MCQ5152318.1"/>
    <property type="molecule type" value="Genomic_DNA"/>
</dbReference>
<accession>A0AAW5KIC6</accession>
<dbReference type="AlphaFoldDB" id="A0AAW5KIC6"/>
<protein>
    <submittedName>
        <fullName evidence="2">Uncharacterized protein</fullName>
    </submittedName>
</protein>